<feature type="domain" description="4Fe-4S ferredoxin-type" evidence="5">
    <location>
        <begin position="9"/>
        <end position="37"/>
    </location>
</feature>
<protein>
    <recommendedName>
        <fullName evidence="4">Ferredoxin</fullName>
    </recommendedName>
</protein>
<dbReference type="EMBL" id="MEVN01000042">
    <property type="protein sequence ID" value="OGC56264.1"/>
    <property type="molecule type" value="Genomic_DNA"/>
</dbReference>
<keyword evidence="1 4" id="KW-0479">Metal-binding</keyword>
<evidence type="ECO:0000256" key="2">
    <source>
        <dbReference type="ARBA" id="ARBA00023004"/>
    </source>
</evidence>
<organism evidence="6 7">
    <name type="scientific">candidate division WWE3 bacterium RIFCSPLOWO2_12_FULL_36_10</name>
    <dbReference type="NCBI Taxonomy" id="1802630"/>
    <lineage>
        <taxon>Bacteria</taxon>
        <taxon>Katanobacteria</taxon>
    </lineage>
</organism>
<evidence type="ECO:0000256" key="4">
    <source>
        <dbReference type="RuleBase" id="RU368020"/>
    </source>
</evidence>
<keyword evidence="4" id="KW-0249">Electron transport</keyword>
<accession>A0A1F4VGI0</accession>
<evidence type="ECO:0000256" key="3">
    <source>
        <dbReference type="ARBA" id="ARBA00023014"/>
    </source>
</evidence>
<dbReference type="SUPFAM" id="SSF54862">
    <property type="entry name" value="4Fe-4S ferredoxins"/>
    <property type="match status" value="1"/>
</dbReference>
<dbReference type="InterPro" id="IPR001080">
    <property type="entry name" value="3Fe4S_ferredoxin"/>
</dbReference>
<proteinExistence type="predicted"/>
<keyword evidence="4" id="KW-0813">Transport</keyword>
<dbReference type="PROSITE" id="PS51379">
    <property type="entry name" value="4FE4S_FER_2"/>
    <property type="match status" value="1"/>
</dbReference>
<dbReference type="Pfam" id="PF13370">
    <property type="entry name" value="Fer4_13"/>
    <property type="match status" value="1"/>
</dbReference>
<name>A0A1F4VGI0_UNCKA</name>
<dbReference type="Proteomes" id="UP000177763">
    <property type="component" value="Unassembled WGS sequence"/>
</dbReference>
<dbReference type="InterPro" id="IPR017896">
    <property type="entry name" value="4Fe4S_Fe-S-bd"/>
</dbReference>
<dbReference type="GO" id="GO:0051536">
    <property type="term" value="F:iron-sulfur cluster binding"/>
    <property type="evidence" value="ECO:0007669"/>
    <property type="project" value="UniProtKB-KW"/>
</dbReference>
<gene>
    <name evidence="6" type="ORF">A3H26_03665</name>
</gene>
<evidence type="ECO:0000313" key="7">
    <source>
        <dbReference type="Proteomes" id="UP000177763"/>
    </source>
</evidence>
<keyword evidence="2 4" id="KW-0408">Iron</keyword>
<dbReference type="AlphaFoldDB" id="A0A1F4VGI0"/>
<dbReference type="GO" id="GO:0009055">
    <property type="term" value="F:electron transfer activity"/>
    <property type="evidence" value="ECO:0007669"/>
    <property type="project" value="UniProtKB-UniRule"/>
</dbReference>
<evidence type="ECO:0000313" key="6">
    <source>
        <dbReference type="EMBL" id="OGC56264.1"/>
    </source>
</evidence>
<dbReference type="Gene3D" id="3.30.70.20">
    <property type="match status" value="1"/>
</dbReference>
<reference evidence="6 7" key="1">
    <citation type="journal article" date="2016" name="Nat. Commun.">
        <title>Thousands of microbial genomes shed light on interconnected biogeochemical processes in an aquifer system.</title>
        <authorList>
            <person name="Anantharaman K."/>
            <person name="Brown C.T."/>
            <person name="Hug L.A."/>
            <person name="Sharon I."/>
            <person name="Castelle C.J."/>
            <person name="Probst A.J."/>
            <person name="Thomas B.C."/>
            <person name="Singh A."/>
            <person name="Wilkins M.J."/>
            <person name="Karaoz U."/>
            <person name="Brodie E.L."/>
            <person name="Williams K.H."/>
            <person name="Hubbard S.S."/>
            <person name="Banfield J.F."/>
        </authorList>
    </citation>
    <scope>NUCLEOTIDE SEQUENCE [LARGE SCALE GENOMIC DNA]</scope>
</reference>
<dbReference type="GO" id="GO:0005506">
    <property type="term" value="F:iron ion binding"/>
    <property type="evidence" value="ECO:0007669"/>
    <property type="project" value="UniProtKB-UniRule"/>
</dbReference>
<keyword evidence="3 4" id="KW-0411">Iron-sulfur</keyword>
<comment type="caution">
    <text evidence="6">The sequence shown here is derived from an EMBL/GenBank/DDBJ whole genome shotgun (WGS) entry which is preliminary data.</text>
</comment>
<dbReference type="PRINTS" id="PR00352">
    <property type="entry name" value="3FE4SFRDOXIN"/>
</dbReference>
<evidence type="ECO:0000259" key="5">
    <source>
        <dbReference type="PROSITE" id="PS51379"/>
    </source>
</evidence>
<sequence>MENKKRKIYKISIDRKACIGAATCIIVAPDAFELDLENIAIVRSNAMSLGDDTLLIAAQSCPTSAIILYNDDGKQIFPKLV</sequence>
<evidence type="ECO:0000256" key="1">
    <source>
        <dbReference type="ARBA" id="ARBA00022723"/>
    </source>
</evidence>
<dbReference type="STRING" id="1802630.A3H26_03665"/>
<comment type="function">
    <text evidence="4">Ferredoxins are iron-sulfur proteins that transfer electrons in a wide variety of metabolic reactions.</text>
</comment>